<dbReference type="Proteomes" id="UP000612456">
    <property type="component" value="Unassembled WGS sequence"/>
</dbReference>
<dbReference type="GO" id="GO:0000976">
    <property type="term" value="F:transcription cis-regulatory region binding"/>
    <property type="evidence" value="ECO:0007669"/>
    <property type="project" value="TreeGrafter"/>
</dbReference>
<dbReference type="AlphaFoldDB" id="A0A917DRW0"/>
<accession>A0A917DRW0</accession>
<sequence>MNSDHTNTSTKSLRADAQRNRVRILDAAFSVFAAEGLSVPIEEIARQASVGIGTVYRNFPTKELLFEAVIHRYQQKLVEEAESLLNHDDPGEAFFRYISRVIEGGAANKALTVALSSTEIDMSAIASGISDNLKGVMGKLLTRAQQSGAVRKDISADHVKALMVGSLLAIEQMTGEAGFSAGITAVICDGLRTQRSL</sequence>
<dbReference type="GO" id="GO:0003700">
    <property type="term" value="F:DNA-binding transcription factor activity"/>
    <property type="evidence" value="ECO:0007669"/>
    <property type="project" value="TreeGrafter"/>
</dbReference>
<name>A0A917DRW0_9BACL</name>
<dbReference type="SUPFAM" id="SSF46689">
    <property type="entry name" value="Homeodomain-like"/>
    <property type="match status" value="1"/>
</dbReference>
<dbReference type="InterPro" id="IPR050109">
    <property type="entry name" value="HTH-type_TetR-like_transc_reg"/>
</dbReference>
<evidence type="ECO:0000256" key="3">
    <source>
        <dbReference type="ARBA" id="ARBA00023163"/>
    </source>
</evidence>
<organism evidence="6 7">
    <name type="scientific">Paenibacillus nasutitermitis</name>
    <dbReference type="NCBI Taxonomy" id="1652958"/>
    <lineage>
        <taxon>Bacteria</taxon>
        <taxon>Bacillati</taxon>
        <taxon>Bacillota</taxon>
        <taxon>Bacilli</taxon>
        <taxon>Bacillales</taxon>
        <taxon>Paenibacillaceae</taxon>
        <taxon>Paenibacillus</taxon>
    </lineage>
</organism>
<keyword evidence="7" id="KW-1185">Reference proteome</keyword>
<dbReference type="InterPro" id="IPR049445">
    <property type="entry name" value="TetR_SbtR-like_C"/>
</dbReference>
<dbReference type="Pfam" id="PF21597">
    <property type="entry name" value="TetR_C_43"/>
    <property type="match status" value="1"/>
</dbReference>
<dbReference type="EMBL" id="BMHP01000001">
    <property type="protein sequence ID" value="GGD60785.1"/>
    <property type="molecule type" value="Genomic_DNA"/>
</dbReference>
<comment type="caution">
    <text evidence="6">The sequence shown here is derived from an EMBL/GenBank/DDBJ whole genome shotgun (WGS) entry which is preliminary data.</text>
</comment>
<evidence type="ECO:0000313" key="7">
    <source>
        <dbReference type="Proteomes" id="UP000612456"/>
    </source>
</evidence>
<dbReference type="PROSITE" id="PS50977">
    <property type="entry name" value="HTH_TETR_2"/>
    <property type="match status" value="1"/>
</dbReference>
<evidence type="ECO:0000256" key="1">
    <source>
        <dbReference type="ARBA" id="ARBA00023015"/>
    </source>
</evidence>
<evidence type="ECO:0000259" key="5">
    <source>
        <dbReference type="PROSITE" id="PS50977"/>
    </source>
</evidence>
<dbReference type="PANTHER" id="PTHR30055:SF234">
    <property type="entry name" value="HTH-TYPE TRANSCRIPTIONAL REGULATOR BETI"/>
    <property type="match status" value="1"/>
</dbReference>
<evidence type="ECO:0000256" key="4">
    <source>
        <dbReference type="PROSITE-ProRule" id="PRU00335"/>
    </source>
</evidence>
<reference evidence="6" key="2">
    <citation type="submission" date="2020-09" db="EMBL/GenBank/DDBJ databases">
        <authorList>
            <person name="Sun Q."/>
            <person name="Zhou Y."/>
        </authorList>
    </citation>
    <scope>NUCLEOTIDE SEQUENCE</scope>
    <source>
        <strain evidence="6">CGMCC 1.15178</strain>
    </source>
</reference>
<dbReference type="InterPro" id="IPR001647">
    <property type="entry name" value="HTH_TetR"/>
</dbReference>
<dbReference type="InterPro" id="IPR009057">
    <property type="entry name" value="Homeodomain-like_sf"/>
</dbReference>
<gene>
    <name evidence="6" type="ORF">GCM10010911_18290</name>
</gene>
<protein>
    <submittedName>
        <fullName evidence="6">TetR family transcriptional regulator</fullName>
    </submittedName>
</protein>
<dbReference type="PANTHER" id="PTHR30055">
    <property type="entry name" value="HTH-TYPE TRANSCRIPTIONAL REGULATOR RUTR"/>
    <property type="match status" value="1"/>
</dbReference>
<proteinExistence type="predicted"/>
<evidence type="ECO:0000313" key="6">
    <source>
        <dbReference type="EMBL" id="GGD60785.1"/>
    </source>
</evidence>
<keyword evidence="2 4" id="KW-0238">DNA-binding</keyword>
<dbReference type="Pfam" id="PF00440">
    <property type="entry name" value="TetR_N"/>
    <property type="match status" value="1"/>
</dbReference>
<evidence type="ECO:0000256" key="2">
    <source>
        <dbReference type="ARBA" id="ARBA00023125"/>
    </source>
</evidence>
<dbReference type="RefSeq" id="WP_188991130.1">
    <property type="nucleotide sequence ID" value="NZ_BMHP01000001.1"/>
</dbReference>
<keyword evidence="3" id="KW-0804">Transcription</keyword>
<dbReference type="PRINTS" id="PR00455">
    <property type="entry name" value="HTHTETR"/>
</dbReference>
<feature type="domain" description="HTH tetR-type" evidence="5">
    <location>
        <begin position="18"/>
        <end position="77"/>
    </location>
</feature>
<dbReference type="Gene3D" id="1.10.357.10">
    <property type="entry name" value="Tetracycline Repressor, domain 2"/>
    <property type="match status" value="1"/>
</dbReference>
<keyword evidence="1" id="KW-0805">Transcription regulation</keyword>
<reference evidence="6" key="1">
    <citation type="journal article" date="2014" name="Int. J. Syst. Evol. Microbiol.">
        <title>Complete genome sequence of Corynebacterium casei LMG S-19264T (=DSM 44701T), isolated from a smear-ripened cheese.</title>
        <authorList>
            <consortium name="US DOE Joint Genome Institute (JGI-PGF)"/>
            <person name="Walter F."/>
            <person name="Albersmeier A."/>
            <person name="Kalinowski J."/>
            <person name="Ruckert C."/>
        </authorList>
    </citation>
    <scope>NUCLEOTIDE SEQUENCE</scope>
    <source>
        <strain evidence="6">CGMCC 1.15178</strain>
    </source>
</reference>
<feature type="DNA-binding region" description="H-T-H motif" evidence="4">
    <location>
        <begin position="40"/>
        <end position="59"/>
    </location>
</feature>
<dbReference type="InterPro" id="IPR036271">
    <property type="entry name" value="Tet_transcr_reg_TetR-rel_C_sf"/>
</dbReference>
<dbReference type="SUPFAM" id="SSF48498">
    <property type="entry name" value="Tetracyclin repressor-like, C-terminal domain"/>
    <property type="match status" value="1"/>
</dbReference>